<keyword evidence="2" id="KW-1185">Reference proteome</keyword>
<dbReference type="InterPro" id="IPR032675">
    <property type="entry name" value="LRR_dom_sf"/>
</dbReference>
<dbReference type="AlphaFoldDB" id="A0AAD7XX22"/>
<dbReference type="EMBL" id="JARTCD010000030">
    <property type="protein sequence ID" value="KAJ8657665.1"/>
    <property type="molecule type" value="Genomic_DNA"/>
</dbReference>
<dbReference type="Gene3D" id="3.80.10.10">
    <property type="entry name" value="Ribonuclease Inhibitor"/>
    <property type="match status" value="2"/>
</dbReference>
<gene>
    <name evidence="1" type="ORF">O0I10_006731</name>
</gene>
<dbReference type="InterPro" id="IPR011990">
    <property type="entry name" value="TPR-like_helical_dom_sf"/>
</dbReference>
<dbReference type="RefSeq" id="XP_058342578.1">
    <property type="nucleotide sequence ID" value="XM_058486756.1"/>
</dbReference>
<accession>A0AAD7XX22</accession>
<dbReference type="SUPFAM" id="SSF48452">
    <property type="entry name" value="TPR-like"/>
    <property type="match status" value="1"/>
</dbReference>
<dbReference type="GeneID" id="83214141"/>
<organism evidence="1 2">
    <name type="scientific">Lichtheimia ornata</name>
    <dbReference type="NCBI Taxonomy" id="688661"/>
    <lineage>
        <taxon>Eukaryota</taxon>
        <taxon>Fungi</taxon>
        <taxon>Fungi incertae sedis</taxon>
        <taxon>Mucoromycota</taxon>
        <taxon>Mucoromycotina</taxon>
        <taxon>Mucoromycetes</taxon>
        <taxon>Mucorales</taxon>
        <taxon>Lichtheimiaceae</taxon>
        <taxon>Lichtheimia</taxon>
    </lineage>
</organism>
<proteinExistence type="predicted"/>
<protein>
    <recommendedName>
        <fullName evidence="3">F-box domain-containing protein</fullName>
    </recommendedName>
</protein>
<reference evidence="1 2" key="1">
    <citation type="submission" date="2023-03" db="EMBL/GenBank/DDBJ databases">
        <title>Genome sequence of Lichtheimia ornata CBS 291.66.</title>
        <authorList>
            <person name="Mohabir J.T."/>
            <person name="Shea T.P."/>
            <person name="Kurbessoian T."/>
            <person name="Berby B."/>
            <person name="Fontaine J."/>
            <person name="Livny J."/>
            <person name="Gnirke A."/>
            <person name="Stajich J.E."/>
            <person name="Cuomo C.A."/>
        </authorList>
    </citation>
    <scope>NUCLEOTIDE SEQUENCE [LARGE SCALE GENOMIC DNA]</scope>
    <source>
        <strain evidence="1">CBS 291.66</strain>
    </source>
</reference>
<evidence type="ECO:0000313" key="2">
    <source>
        <dbReference type="Proteomes" id="UP001234581"/>
    </source>
</evidence>
<evidence type="ECO:0008006" key="3">
    <source>
        <dbReference type="Google" id="ProtNLM"/>
    </source>
</evidence>
<sequence>MTRSIWDEFYQQPTLAVSTEKYTKLLHDSTSQLHQSLEPILSALDRRALAFTKLASFESALRDAKLIQQLSPYSALGYLCEAKIYSEQGKQHHVIDICGKGLSMADTMDTHYDTLRRLKEDAEQRQNVCIDFVTQLPCDIVVMTIIPMFTDYWCLQPFTPWPYLHVSNQWRERVIQSLDGLRFMTDCEEMEYMGNDSQIAKFSRHVISLNIGQFTKGTWLGDLIRNNDFCSLHELLIDHFTADCVDHLVSSFRSISTTLTHLQIVRPSGVVLPIGDVLLNCSNLVSLKLFLESVDDISSLPMMTCTTLTTLSIYTERDITYNEIMAIGKRLPSLKKLSLSPCSDIQSTRDILDYYPWMNSLTLYKEAIGFEITLSDQGPMSKENGITDLVIMMTHLDGAFWQSINYVLKQHQMTLERLQFDVELGSEPEDIYNVDYRQLKRLCLDNSGWWIPRHAPMLEELKISAEVLTANSSVLDVFPNDLKKLHLEIADTHDADQKALIERYLLRFIHHPYLKELVIDFTTANDVDNMLSAIHQLSQLRHLMVRFHHVWDPCQMERFIGGLLKGCRHLTCFEINCINPPSTESINALKQLTHLEKLAFSVFNTEGESDFWYAVQTFSQLKCIEIYREKPGNKDDIRHLQGQRPDLRITGSNGYVSF</sequence>
<comment type="caution">
    <text evidence="1">The sequence shown here is derived from an EMBL/GenBank/DDBJ whole genome shotgun (WGS) entry which is preliminary data.</text>
</comment>
<dbReference type="Proteomes" id="UP001234581">
    <property type="component" value="Unassembled WGS sequence"/>
</dbReference>
<name>A0AAD7XX22_9FUNG</name>
<dbReference type="SUPFAM" id="SSF52058">
    <property type="entry name" value="L domain-like"/>
    <property type="match status" value="1"/>
</dbReference>
<evidence type="ECO:0000313" key="1">
    <source>
        <dbReference type="EMBL" id="KAJ8657665.1"/>
    </source>
</evidence>